<dbReference type="AlphaFoldDB" id="A0A542XI67"/>
<reference evidence="2 5" key="2">
    <citation type="submission" date="2021-03" db="EMBL/GenBank/DDBJ databases">
        <title>Whole genome shotgun sequence of Salinispora arenicola NBRC 105043.</title>
        <authorList>
            <person name="Komaki H."/>
            <person name="Tamura T."/>
        </authorList>
    </citation>
    <scope>NUCLEOTIDE SEQUENCE [LARGE SCALE GENOMIC DNA]</scope>
    <source>
        <strain evidence="2 5">NBRC 105043</strain>
    </source>
</reference>
<dbReference type="Proteomes" id="UP000315983">
    <property type="component" value="Unassembled WGS sequence"/>
</dbReference>
<proteinExistence type="predicted"/>
<protein>
    <submittedName>
        <fullName evidence="3">Uncharacterized protein</fullName>
    </submittedName>
</protein>
<evidence type="ECO:0000256" key="1">
    <source>
        <dbReference type="SAM" id="Phobius"/>
    </source>
</evidence>
<reference evidence="3 4" key="1">
    <citation type="submission" date="2019-06" db="EMBL/GenBank/DDBJ databases">
        <title>Sequencing the genomes of 1000 actinobacteria strains.</title>
        <authorList>
            <person name="Klenk H.-P."/>
        </authorList>
    </citation>
    <scope>NUCLEOTIDE SEQUENCE [LARGE SCALE GENOMIC DNA]</scope>
    <source>
        <strain evidence="3 4">DSM 44819</strain>
    </source>
</reference>
<feature type="transmembrane region" description="Helical" evidence="1">
    <location>
        <begin position="53"/>
        <end position="74"/>
    </location>
</feature>
<dbReference type="EMBL" id="VFOL01000001">
    <property type="protein sequence ID" value="TQL35534.1"/>
    <property type="molecule type" value="Genomic_DNA"/>
</dbReference>
<evidence type="ECO:0000313" key="5">
    <source>
        <dbReference type="Proteomes" id="UP000677457"/>
    </source>
</evidence>
<gene>
    <name evidence="3" type="ORF">FB564_0584</name>
    <name evidence="2" type="ORF">Sar04_20990</name>
</gene>
<evidence type="ECO:0000313" key="2">
    <source>
        <dbReference type="EMBL" id="GIM85138.1"/>
    </source>
</evidence>
<evidence type="ECO:0000313" key="4">
    <source>
        <dbReference type="Proteomes" id="UP000315983"/>
    </source>
</evidence>
<keyword evidence="1" id="KW-0472">Membrane</keyword>
<comment type="caution">
    <text evidence="3">The sequence shown here is derived from an EMBL/GenBank/DDBJ whole genome shotgun (WGS) entry which is preliminary data.</text>
</comment>
<evidence type="ECO:0000313" key="3">
    <source>
        <dbReference type="EMBL" id="TQL35534.1"/>
    </source>
</evidence>
<dbReference type="Proteomes" id="UP000677457">
    <property type="component" value="Unassembled WGS sequence"/>
</dbReference>
<name>A0A542XI67_SALAC</name>
<keyword evidence="1" id="KW-1133">Transmembrane helix</keyword>
<accession>A0A542XI67</accession>
<dbReference type="EMBL" id="BOQM01000011">
    <property type="protein sequence ID" value="GIM85138.1"/>
    <property type="molecule type" value="Genomic_DNA"/>
</dbReference>
<keyword evidence="1" id="KW-0812">Transmembrane</keyword>
<organism evidence="3 4">
    <name type="scientific">Salinispora arenicola</name>
    <dbReference type="NCBI Taxonomy" id="168697"/>
    <lineage>
        <taxon>Bacteria</taxon>
        <taxon>Bacillati</taxon>
        <taxon>Actinomycetota</taxon>
        <taxon>Actinomycetes</taxon>
        <taxon>Micromonosporales</taxon>
        <taxon>Micromonosporaceae</taxon>
        <taxon>Salinispora</taxon>
    </lineage>
</organism>
<keyword evidence="5" id="KW-1185">Reference proteome</keyword>
<sequence length="142" mass="15310">MYLTVIIVVLVAIAGLAAIIWVANWPFNTSWEKHLTAEPQRINAAHNRRHHRAVARVISSGLAVMFGVTSVSLLSGPKVIRRGGSYGRLFGYVRRCVRCPVQEGAQAAAFDTAMSSLTESSTTLYPSCSDQLAIPSAVDPPS</sequence>